<dbReference type="OrthoDB" id="860at2759"/>
<dbReference type="EMBL" id="LN736361">
    <property type="protein sequence ID" value="CEP61222.1"/>
    <property type="molecule type" value="Genomic_DNA"/>
</dbReference>
<evidence type="ECO:0000256" key="4">
    <source>
        <dbReference type="ARBA" id="ARBA00022989"/>
    </source>
</evidence>
<dbReference type="RefSeq" id="XP_022627458.1">
    <property type="nucleotide sequence ID" value="XM_022773987.1"/>
</dbReference>
<name>A0A0C7MZY7_9SACH</name>
<dbReference type="InterPro" id="IPR007248">
    <property type="entry name" value="Mpv17_PMP22"/>
</dbReference>
<dbReference type="GeneID" id="34684640"/>
<keyword evidence="5 6" id="KW-0472">Membrane</keyword>
<gene>
    <name evidence="7" type="ORF">LALA0_S02e09494g</name>
</gene>
<organism evidence="7 8">
    <name type="scientific">Lachancea lanzarotensis</name>
    <dbReference type="NCBI Taxonomy" id="1245769"/>
    <lineage>
        <taxon>Eukaryota</taxon>
        <taxon>Fungi</taxon>
        <taxon>Dikarya</taxon>
        <taxon>Ascomycota</taxon>
        <taxon>Saccharomycotina</taxon>
        <taxon>Saccharomycetes</taxon>
        <taxon>Saccharomycetales</taxon>
        <taxon>Saccharomycetaceae</taxon>
        <taxon>Lachancea</taxon>
    </lineage>
</organism>
<protein>
    <submittedName>
        <fullName evidence="7">LALA0S02e09494g1_1</fullName>
    </submittedName>
</protein>
<evidence type="ECO:0000256" key="3">
    <source>
        <dbReference type="ARBA" id="ARBA00022692"/>
    </source>
</evidence>
<accession>A0A0C7MZY7</accession>
<dbReference type="GO" id="GO:0005778">
    <property type="term" value="C:peroxisomal membrane"/>
    <property type="evidence" value="ECO:0007669"/>
    <property type="project" value="TreeGrafter"/>
</dbReference>
<comment type="similarity">
    <text evidence="2 6">Belongs to the peroxisomal membrane protein PXMP2/4 family.</text>
</comment>
<feature type="transmembrane region" description="Helical" evidence="6">
    <location>
        <begin position="74"/>
        <end position="95"/>
    </location>
</feature>
<dbReference type="PANTHER" id="PTHR11266:SF93">
    <property type="entry name" value="INTEGRAL MEMBRANE PROTEIN 25D9-6"/>
    <property type="match status" value="1"/>
</dbReference>
<dbReference type="AlphaFoldDB" id="A0A0C7MZY7"/>
<dbReference type="PANTHER" id="PTHR11266">
    <property type="entry name" value="PEROXISOMAL MEMBRANE PROTEIN 2, PXMP2 MPV17"/>
    <property type="match status" value="1"/>
</dbReference>
<dbReference type="HOGENOM" id="CLU_066033_2_0_1"/>
<sequence length="215" mass="23908">MSMQKSNNNPVLVYNSLLARRPLLTKIATGAILSALSELISQLTTTSAQKTDENLKGGFHKIRSLLQRPKYQKLLLMLLYGGVVNAPINHFFYQWLTLFTNKRIAPKWRRLAQLCGSWCVISPIQVFGLITALTLVNLGPGEKDGPASKKLKAVQDSLQTRYGTMLTSSILSSTVFVSVAQQFIAPEKWSVFFSFAYAALNTGQNIYMKLSSSQK</sequence>
<evidence type="ECO:0000256" key="5">
    <source>
        <dbReference type="ARBA" id="ARBA00023136"/>
    </source>
</evidence>
<dbReference type="STRING" id="1245769.A0A0C7MZY7"/>
<comment type="subcellular location">
    <subcellularLocation>
        <location evidence="1">Membrane</location>
        <topology evidence="1">Multi-pass membrane protein</topology>
    </subcellularLocation>
</comment>
<feature type="transmembrane region" description="Helical" evidence="6">
    <location>
        <begin position="115"/>
        <end position="139"/>
    </location>
</feature>
<reference evidence="7 8" key="1">
    <citation type="submission" date="2014-12" db="EMBL/GenBank/DDBJ databases">
        <authorList>
            <person name="Neuveglise Cecile"/>
        </authorList>
    </citation>
    <scope>NUCLEOTIDE SEQUENCE [LARGE SCALE GENOMIC DNA]</scope>
    <source>
        <strain evidence="7 8">CBS 12615</strain>
    </source>
</reference>
<evidence type="ECO:0000256" key="1">
    <source>
        <dbReference type="ARBA" id="ARBA00004141"/>
    </source>
</evidence>
<proteinExistence type="inferred from homology"/>
<keyword evidence="4 6" id="KW-1133">Transmembrane helix</keyword>
<dbReference type="Proteomes" id="UP000054304">
    <property type="component" value="Unassembled WGS sequence"/>
</dbReference>
<evidence type="ECO:0000313" key="7">
    <source>
        <dbReference type="EMBL" id="CEP61222.1"/>
    </source>
</evidence>
<evidence type="ECO:0000256" key="2">
    <source>
        <dbReference type="ARBA" id="ARBA00006824"/>
    </source>
</evidence>
<keyword evidence="8" id="KW-1185">Reference proteome</keyword>
<keyword evidence="3 6" id="KW-0812">Transmembrane</keyword>
<evidence type="ECO:0000313" key="8">
    <source>
        <dbReference type="Proteomes" id="UP000054304"/>
    </source>
</evidence>
<evidence type="ECO:0000256" key="6">
    <source>
        <dbReference type="RuleBase" id="RU363053"/>
    </source>
</evidence>